<gene>
    <name evidence="1" type="ORF">VMF7928_04311</name>
</gene>
<dbReference type="RefSeq" id="WP_284676579.1">
    <property type="nucleotide sequence ID" value="NZ_CAKLDM010000003.1"/>
</dbReference>
<comment type="caution">
    <text evidence="1">The sequence shown here is derived from an EMBL/GenBank/DDBJ whole genome shotgun (WGS) entry which is preliminary data.</text>
</comment>
<keyword evidence="2" id="KW-1185">Reference proteome</keyword>
<dbReference type="Proteomes" id="UP000838748">
    <property type="component" value="Unassembled WGS sequence"/>
</dbReference>
<name>A0ABM9AB02_9VIBR</name>
<protein>
    <submittedName>
        <fullName evidence="1">Uncharacterized protein</fullName>
    </submittedName>
</protein>
<evidence type="ECO:0000313" key="1">
    <source>
        <dbReference type="EMBL" id="CAH0542933.1"/>
    </source>
</evidence>
<organism evidence="1 2">
    <name type="scientific">Vibrio marisflavi CECT 7928</name>
    <dbReference type="NCBI Taxonomy" id="634439"/>
    <lineage>
        <taxon>Bacteria</taxon>
        <taxon>Pseudomonadati</taxon>
        <taxon>Pseudomonadota</taxon>
        <taxon>Gammaproteobacteria</taxon>
        <taxon>Vibrionales</taxon>
        <taxon>Vibrionaceae</taxon>
        <taxon>Vibrio</taxon>
    </lineage>
</organism>
<proteinExistence type="predicted"/>
<reference evidence="1" key="1">
    <citation type="submission" date="2021-11" db="EMBL/GenBank/DDBJ databases">
        <authorList>
            <person name="Rodrigo-Torres L."/>
            <person name="Arahal R. D."/>
            <person name="Lucena T."/>
        </authorList>
    </citation>
    <scope>NUCLEOTIDE SEQUENCE</scope>
    <source>
        <strain evidence="1">CECT 7928</strain>
    </source>
</reference>
<dbReference type="EMBL" id="CAKLDM010000003">
    <property type="protein sequence ID" value="CAH0542933.1"/>
    <property type="molecule type" value="Genomic_DNA"/>
</dbReference>
<evidence type="ECO:0000313" key="2">
    <source>
        <dbReference type="Proteomes" id="UP000838748"/>
    </source>
</evidence>
<accession>A0ABM9AB02</accession>
<sequence>MSKSNKTMLMTVLATLLVIAVINNISTLQSLKEVISGDSGWF</sequence>